<keyword evidence="2" id="KW-0732">Signal</keyword>
<proteinExistence type="predicted"/>
<evidence type="ECO:0000313" key="4">
    <source>
        <dbReference type="Proteomes" id="UP000094056"/>
    </source>
</evidence>
<feature type="signal peptide" evidence="2">
    <location>
        <begin position="1"/>
        <end position="23"/>
    </location>
</feature>
<dbReference type="Pfam" id="PF13374">
    <property type="entry name" value="TPR_10"/>
    <property type="match status" value="1"/>
</dbReference>
<name>A0A1E3X2W8_9BACT</name>
<dbReference type="AlphaFoldDB" id="A0A1E3X2W8"/>
<dbReference type="Proteomes" id="UP000094056">
    <property type="component" value="Unassembled WGS sequence"/>
</dbReference>
<feature type="chain" id="PRO_5009140004" evidence="2">
    <location>
        <begin position="24"/>
        <end position="278"/>
    </location>
</feature>
<dbReference type="Gene3D" id="1.25.40.10">
    <property type="entry name" value="Tetratricopeptide repeat domain"/>
    <property type="match status" value="1"/>
</dbReference>
<accession>A0A1E3X2W8</accession>
<feature type="compositionally biased region" description="Basic and acidic residues" evidence="1">
    <location>
        <begin position="71"/>
        <end position="86"/>
    </location>
</feature>
<evidence type="ECO:0000256" key="1">
    <source>
        <dbReference type="SAM" id="MobiDB-lite"/>
    </source>
</evidence>
<gene>
    <name evidence="3" type="ORF">SCARUB_04908</name>
</gene>
<feature type="region of interest" description="Disordered" evidence="1">
    <location>
        <begin position="65"/>
        <end position="86"/>
    </location>
</feature>
<sequence>MKKFLKTLLFVLALSFLSTSLYAQEKLWNELNAQANSLYQQGRYKEAVNVVKDALKVAEKTFGSNHPNVAQKDESAKGKREEKLDNTLDDSDKITHKLPEYTIEEQTRLNVVKTKLMKEPLDEKDLEIVREVQKSYTKRTGILITEIQARKMMYVTEIIFSYEYELGRCYLISFDTKKPYISEELKWLRKKMESLVSASISKLDADFKNINSAANNEVCIDEYGNEHPPLTREDIFKVIENAEILKTNIEKYTFALTNYDSKSSDDTNVHKKKNDNNK</sequence>
<comment type="caution">
    <text evidence="3">The sequence shown here is derived from an EMBL/GenBank/DDBJ whole genome shotgun (WGS) entry which is preliminary data.</text>
</comment>
<organism evidence="3 4">
    <name type="scientific">Candidatus Scalindua rubra</name>
    <dbReference type="NCBI Taxonomy" id="1872076"/>
    <lineage>
        <taxon>Bacteria</taxon>
        <taxon>Pseudomonadati</taxon>
        <taxon>Planctomycetota</taxon>
        <taxon>Candidatus Brocadiia</taxon>
        <taxon>Candidatus Brocadiales</taxon>
        <taxon>Candidatus Scalinduaceae</taxon>
        <taxon>Candidatus Scalindua</taxon>
    </lineage>
</organism>
<evidence type="ECO:0000313" key="3">
    <source>
        <dbReference type="EMBL" id="ODS29986.1"/>
    </source>
</evidence>
<evidence type="ECO:0000256" key="2">
    <source>
        <dbReference type="SAM" id="SignalP"/>
    </source>
</evidence>
<protein>
    <submittedName>
        <fullName evidence="3">Kinesin light chain KLC</fullName>
    </submittedName>
</protein>
<dbReference type="EMBL" id="MAYW01000312">
    <property type="protein sequence ID" value="ODS29986.1"/>
    <property type="molecule type" value="Genomic_DNA"/>
</dbReference>
<reference evidence="3 4" key="1">
    <citation type="submission" date="2016-07" db="EMBL/GenBank/DDBJ databases">
        <title>Draft genome of Scalindua rubra, obtained from a brine-seawater interface in the Red Sea, sheds light on salt adaptation in anammox bacteria.</title>
        <authorList>
            <person name="Speth D.R."/>
            <person name="Lagkouvardos I."/>
            <person name="Wang Y."/>
            <person name="Qian P.-Y."/>
            <person name="Dutilh B.E."/>
            <person name="Jetten M.S."/>
        </authorList>
    </citation>
    <scope>NUCLEOTIDE SEQUENCE [LARGE SCALE GENOMIC DNA]</scope>
    <source>
        <strain evidence="3">BSI-1</strain>
    </source>
</reference>
<dbReference type="InterPro" id="IPR011990">
    <property type="entry name" value="TPR-like_helical_dom_sf"/>
</dbReference>